<protein>
    <submittedName>
        <fullName evidence="2">Uncharacterized protein</fullName>
    </submittedName>
</protein>
<evidence type="ECO:0000313" key="3">
    <source>
        <dbReference type="Proteomes" id="UP000030693"/>
    </source>
</evidence>
<gene>
    <name evidence="2" type="ORF">H696_04679</name>
</gene>
<dbReference type="RefSeq" id="XP_009496822.1">
    <property type="nucleotide sequence ID" value="XM_009498547.1"/>
</dbReference>
<accession>A0A058Z2A4</accession>
<keyword evidence="3" id="KW-1185">Reference proteome</keyword>
<sequence length="108" mass="11452">MGRGQSVHRLPGSGNLRNHRSPSTPPGGQGGWSAPDNRPKHRAGMQHSKIGGQPPSMRGALTGTPSCDKEAKTPGRLNGRPCRERGHNGACQTRAAAPTRTHPHREGE</sequence>
<dbReference type="AlphaFoldDB" id="A0A058Z2A4"/>
<organism evidence="2">
    <name type="scientific">Fonticula alba</name>
    <name type="common">Slime mold</name>
    <dbReference type="NCBI Taxonomy" id="691883"/>
    <lineage>
        <taxon>Eukaryota</taxon>
        <taxon>Rotosphaerida</taxon>
        <taxon>Fonticulaceae</taxon>
        <taxon>Fonticula</taxon>
    </lineage>
</organism>
<feature type="region of interest" description="Disordered" evidence="1">
    <location>
        <begin position="1"/>
        <end position="108"/>
    </location>
</feature>
<name>A0A058Z2A4_FONAL</name>
<evidence type="ECO:0000313" key="2">
    <source>
        <dbReference type="EMBL" id="KCV68390.1"/>
    </source>
</evidence>
<proteinExistence type="predicted"/>
<evidence type="ECO:0000256" key="1">
    <source>
        <dbReference type="SAM" id="MobiDB-lite"/>
    </source>
</evidence>
<dbReference type="GeneID" id="20529404"/>
<reference evidence="2" key="1">
    <citation type="submission" date="2013-04" db="EMBL/GenBank/DDBJ databases">
        <title>The Genome Sequence of Fonticula alba ATCC 38817.</title>
        <authorList>
            <consortium name="The Broad Institute Genomics Platform"/>
            <person name="Russ C."/>
            <person name="Cuomo C."/>
            <person name="Burger G."/>
            <person name="Gray M.W."/>
            <person name="Holland P.W.H."/>
            <person name="King N."/>
            <person name="Lang F.B.F."/>
            <person name="Roger A.J."/>
            <person name="Ruiz-Trillo I."/>
            <person name="Brown M."/>
            <person name="Walker B."/>
            <person name="Young S."/>
            <person name="Zeng Q."/>
            <person name="Gargeya S."/>
            <person name="Fitzgerald M."/>
            <person name="Haas B."/>
            <person name="Abouelleil A."/>
            <person name="Allen A.W."/>
            <person name="Alvarado L."/>
            <person name="Arachchi H.M."/>
            <person name="Berlin A.M."/>
            <person name="Chapman S.B."/>
            <person name="Gainer-Dewar J."/>
            <person name="Goldberg J."/>
            <person name="Griggs A."/>
            <person name="Gujja S."/>
            <person name="Hansen M."/>
            <person name="Howarth C."/>
            <person name="Imamovic A."/>
            <person name="Ireland A."/>
            <person name="Larimer J."/>
            <person name="McCowan C."/>
            <person name="Murphy C."/>
            <person name="Pearson M."/>
            <person name="Poon T.W."/>
            <person name="Priest M."/>
            <person name="Roberts A."/>
            <person name="Saif S."/>
            <person name="Shea T."/>
            <person name="Sisk P."/>
            <person name="Sykes S."/>
            <person name="Wortman J."/>
            <person name="Nusbaum C."/>
            <person name="Birren B."/>
        </authorList>
    </citation>
    <scope>NUCLEOTIDE SEQUENCE [LARGE SCALE GENOMIC DNA]</scope>
    <source>
        <strain evidence="2">ATCC 38817</strain>
    </source>
</reference>
<dbReference type="Proteomes" id="UP000030693">
    <property type="component" value="Unassembled WGS sequence"/>
</dbReference>
<dbReference type="EMBL" id="KB932208">
    <property type="protein sequence ID" value="KCV68390.1"/>
    <property type="molecule type" value="Genomic_DNA"/>
</dbReference>